<reference evidence="1 2" key="1">
    <citation type="submission" date="2020-05" db="EMBL/GenBank/DDBJ databases">
        <title>Complete genome of Clostridium estertheticum subspecies estertheticum, isolated from Vacuum packed lamb meat from New Zealand imported to Switzerland.</title>
        <authorList>
            <person name="Wambui J."/>
            <person name="Stevens M.J.A."/>
            <person name="Stephan R."/>
        </authorList>
    </citation>
    <scope>NUCLEOTIDE SEQUENCE [LARGE SCALE GENOMIC DNA]</scope>
    <source>
        <strain evidence="1 2">CEST001</strain>
    </source>
</reference>
<dbReference type="RefSeq" id="WP_171298759.1">
    <property type="nucleotide sequence ID" value="NZ_CP087098.1"/>
</dbReference>
<protein>
    <submittedName>
        <fullName evidence="1">Uncharacterized protein</fullName>
    </submittedName>
</protein>
<comment type="caution">
    <text evidence="1">The sequence shown here is derived from an EMBL/GenBank/DDBJ whole genome shotgun (WGS) entry which is preliminary data.</text>
</comment>
<proteinExistence type="predicted"/>
<gene>
    <name evidence="1" type="ORF">HLQ16_19860</name>
</gene>
<accession>A0A7Y3T124</accession>
<sequence>MIKADSEISKIILEKINKNLYSLLAYFIEYCKVDNYENILEEIFPVHYVRKNKERCIEVLDELKEYILDTYLHSLNPLQEYVLFHLIEWWLVVTDVELDQTVDVKEIKNEDEKYIVENINNIEYYLSLLFLDWDFLEEGLSQHLENYKIYGPAYEIYTDINLEDYLELMPDDKKEEYYKAKRKFKLNDYDNNSNNNDKEMKSEKLIVKLIYNAIKLRENDPRRLSLTSETELSNDIRDIVREKLQDNNIIFEREMPTGYAKADIGESDFYIYTYEEGIYKILAIGENKKWGNFESQLKQLIGYMTKDVQFGFTIVFNKNIKVNTVLSKRIEILKNFYVEKDGEKYFQVVDGIFEHKKMNDVLLTRHENPEKKGTYFNIHHFIINANLIERETSALQARK</sequence>
<evidence type="ECO:0000313" key="2">
    <source>
        <dbReference type="Proteomes" id="UP000531659"/>
    </source>
</evidence>
<evidence type="ECO:0000313" key="1">
    <source>
        <dbReference type="EMBL" id="NNU78172.1"/>
    </source>
</evidence>
<dbReference type="Proteomes" id="UP000531659">
    <property type="component" value="Unassembled WGS sequence"/>
</dbReference>
<organism evidence="1 2">
    <name type="scientific">Clostridium estertheticum</name>
    <dbReference type="NCBI Taxonomy" id="238834"/>
    <lineage>
        <taxon>Bacteria</taxon>
        <taxon>Bacillati</taxon>
        <taxon>Bacillota</taxon>
        <taxon>Clostridia</taxon>
        <taxon>Eubacteriales</taxon>
        <taxon>Clostridiaceae</taxon>
        <taxon>Clostridium</taxon>
    </lineage>
</organism>
<dbReference type="EMBL" id="JABEYB010000019">
    <property type="protein sequence ID" value="NNU78172.1"/>
    <property type="molecule type" value="Genomic_DNA"/>
</dbReference>
<name>A0A7Y3T124_9CLOT</name>
<dbReference type="AlphaFoldDB" id="A0A7Y3T124"/>